<name>A0ACB8B9T2_9AGAM</name>
<evidence type="ECO:0000313" key="1">
    <source>
        <dbReference type="EMBL" id="KAH7922432.1"/>
    </source>
</evidence>
<dbReference type="Proteomes" id="UP000790709">
    <property type="component" value="Unassembled WGS sequence"/>
</dbReference>
<proteinExistence type="predicted"/>
<dbReference type="EMBL" id="MU266485">
    <property type="protein sequence ID" value="KAH7922432.1"/>
    <property type="molecule type" value="Genomic_DNA"/>
</dbReference>
<reference evidence="1" key="1">
    <citation type="journal article" date="2021" name="New Phytol.">
        <title>Evolutionary innovations through gain and loss of genes in the ectomycorrhizal Boletales.</title>
        <authorList>
            <person name="Wu G."/>
            <person name="Miyauchi S."/>
            <person name="Morin E."/>
            <person name="Kuo A."/>
            <person name="Drula E."/>
            <person name="Varga T."/>
            <person name="Kohler A."/>
            <person name="Feng B."/>
            <person name="Cao Y."/>
            <person name="Lipzen A."/>
            <person name="Daum C."/>
            <person name="Hundley H."/>
            <person name="Pangilinan J."/>
            <person name="Johnson J."/>
            <person name="Barry K."/>
            <person name="LaButti K."/>
            <person name="Ng V."/>
            <person name="Ahrendt S."/>
            <person name="Min B."/>
            <person name="Choi I.G."/>
            <person name="Park H."/>
            <person name="Plett J.M."/>
            <person name="Magnuson J."/>
            <person name="Spatafora J.W."/>
            <person name="Nagy L.G."/>
            <person name="Henrissat B."/>
            <person name="Grigoriev I.V."/>
            <person name="Yang Z.L."/>
            <person name="Xu J."/>
            <person name="Martin F.M."/>
        </authorList>
    </citation>
    <scope>NUCLEOTIDE SEQUENCE</scope>
    <source>
        <strain evidence="1">KUC20120723A-06</strain>
    </source>
</reference>
<comment type="caution">
    <text evidence="1">The sequence shown here is derived from an EMBL/GenBank/DDBJ whole genome shotgun (WGS) entry which is preliminary data.</text>
</comment>
<accession>A0ACB8B9T2</accession>
<sequence>MPPVLAARDSTCSGAVDSELEETCASAFDLVSQNLANLGSLSLNAYLQTPTPYDSKELHQTVPPPTPLAEPLPPVPITPSKPTETVSVNAVTRLHQACQRVCGSIEPLQFNFMEDDGPSSKQCVLTITLRDGSKRSYTTKPTFSRKNEAKAEAAKIAIEMGALEFLFKGDPDASKANRGLVLASIGPPQDNQTTMSASTSQTEATDPSVSAIEACCVEWRAGSVVPHWVALFEPKIGHKQGCALRIELSPHSVRVYSSDTVFATYAEAKSACAKIAVDEGVLEFIKHGNGQTRPVSPQLFIRTISDEVPNPSQAAQPLTLQGFYDTLPRPFPEDFKEKSASDINAPGWLNSMIQAARGSKLTTTFIFTSDGTPGLHGCLLKLERPGESRAYLVDPRFPKRAEAKAAVCFQAMSQKIGDYIRSIGAAVENKVTSLIRSWVSEHISPVLASECNKIRPGMHPRYEYDKEKDAFGCTMILELSIEPTPAEIRKFTVPAEYRTKADAKIGVICQAAEQGAIEFLRFRGEPPPLGYESPFLMKNYDPNASRKLGKRKQPEESDTFEDRKEYKKRKKGTVEEEGEVALSDAGSSSGGHGQGGTAKRGGQQDHNSPGSSGTGPSWGSAQAGHPSDHYHADHRGVGGSAVPYNAGNIHPGAYAYPGHPPAHAAPPFSYAGVPEHFIPGPYAAPYPPAPHLYGAFPPYPPPGGMHPQLFVPPYPPSSYSALPYSDAPGPANGSYGPLHAPHVAPQAGSTGHTLQRPRQGSKKKGPHATSENTGGNSQGPSGGEHFRKKNQSKKQKRETRNSTPSDSSSLAREPSTQPNPSKSHVKALTDYCSEHRLAAPQFHHEIVPGSTSYKVWIIVGKERLELPTTFRSAVEGHERVSKQVLNRLRSQIKVTTEG</sequence>
<gene>
    <name evidence="1" type="ORF">BV22DRAFT_1131453</name>
</gene>
<keyword evidence="2" id="KW-1185">Reference proteome</keyword>
<organism evidence="1 2">
    <name type="scientific">Leucogyrophana mollusca</name>
    <dbReference type="NCBI Taxonomy" id="85980"/>
    <lineage>
        <taxon>Eukaryota</taxon>
        <taxon>Fungi</taxon>
        <taxon>Dikarya</taxon>
        <taxon>Basidiomycota</taxon>
        <taxon>Agaricomycotina</taxon>
        <taxon>Agaricomycetes</taxon>
        <taxon>Agaricomycetidae</taxon>
        <taxon>Boletales</taxon>
        <taxon>Boletales incertae sedis</taxon>
        <taxon>Leucogyrophana</taxon>
    </lineage>
</organism>
<protein>
    <submittedName>
        <fullName evidence="1">Uncharacterized protein</fullName>
    </submittedName>
</protein>
<evidence type="ECO:0000313" key="2">
    <source>
        <dbReference type="Proteomes" id="UP000790709"/>
    </source>
</evidence>